<sequence>MRRFLLPHRNVFRTLIPQRVTPSPQHIFPSIYFSREPPPQAASVSPPSRCRHVRGLSYVASEDAWKVHWITLVSYVGVKSVPFSLMHLCHHLLVVAINKSSRVFFRERKVYSICVLEGRERKASEESDRLDLYT</sequence>
<protein>
    <submittedName>
        <fullName evidence="1">Uncharacterized protein</fullName>
    </submittedName>
</protein>
<keyword evidence="2" id="KW-1185">Reference proteome</keyword>
<proteinExistence type="predicted"/>
<name>A0AAN9QXX7_CANGL</name>
<dbReference type="EMBL" id="JAYMYQ010000002">
    <property type="protein sequence ID" value="KAK7351291.1"/>
    <property type="molecule type" value="Genomic_DNA"/>
</dbReference>
<comment type="caution">
    <text evidence="1">The sequence shown here is derived from an EMBL/GenBank/DDBJ whole genome shotgun (WGS) entry which is preliminary data.</text>
</comment>
<organism evidence="1 2">
    <name type="scientific">Canavalia gladiata</name>
    <name type="common">Sword bean</name>
    <name type="synonym">Dolichos gladiatus</name>
    <dbReference type="NCBI Taxonomy" id="3824"/>
    <lineage>
        <taxon>Eukaryota</taxon>
        <taxon>Viridiplantae</taxon>
        <taxon>Streptophyta</taxon>
        <taxon>Embryophyta</taxon>
        <taxon>Tracheophyta</taxon>
        <taxon>Spermatophyta</taxon>
        <taxon>Magnoliopsida</taxon>
        <taxon>eudicotyledons</taxon>
        <taxon>Gunneridae</taxon>
        <taxon>Pentapetalae</taxon>
        <taxon>rosids</taxon>
        <taxon>fabids</taxon>
        <taxon>Fabales</taxon>
        <taxon>Fabaceae</taxon>
        <taxon>Papilionoideae</taxon>
        <taxon>50 kb inversion clade</taxon>
        <taxon>NPAAA clade</taxon>
        <taxon>indigoferoid/millettioid clade</taxon>
        <taxon>Phaseoleae</taxon>
        <taxon>Canavalia</taxon>
    </lineage>
</organism>
<dbReference type="AlphaFoldDB" id="A0AAN9QXX7"/>
<reference evidence="1 2" key="1">
    <citation type="submission" date="2024-01" db="EMBL/GenBank/DDBJ databases">
        <title>The genomes of 5 underutilized Papilionoideae crops provide insights into root nodulation and disease resistanc.</title>
        <authorList>
            <person name="Jiang F."/>
        </authorList>
    </citation>
    <scope>NUCLEOTIDE SEQUENCE [LARGE SCALE GENOMIC DNA]</scope>
    <source>
        <strain evidence="1">LVBAO_FW01</strain>
        <tissue evidence="1">Leaves</tissue>
    </source>
</reference>
<evidence type="ECO:0000313" key="1">
    <source>
        <dbReference type="EMBL" id="KAK7351291.1"/>
    </source>
</evidence>
<accession>A0AAN9QXX7</accession>
<gene>
    <name evidence="1" type="ORF">VNO77_10618</name>
</gene>
<evidence type="ECO:0000313" key="2">
    <source>
        <dbReference type="Proteomes" id="UP001367508"/>
    </source>
</evidence>
<dbReference type="Proteomes" id="UP001367508">
    <property type="component" value="Unassembled WGS sequence"/>
</dbReference>